<organism evidence="2 4">
    <name type="scientific">Paenibacillus jilunlii</name>
    <dbReference type="NCBI Taxonomy" id="682956"/>
    <lineage>
        <taxon>Bacteria</taxon>
        <taxon>Bacillati</taxon>
        <taxon>Bacillota</taxon>
        <taxon>Bacilli</taxon>
        <taxon>Bacillales</taxon>
        <taxon>Paenibacillaceae</taxon>
        <taxon>Paenibacillus</taxon>
    </lineage>
</organism>
<reference evidence="1 3" key="1">
    <citation type="submission" date="2015-08" db="EMBL/GenBank/DDBJ databases">
        <title>Genome of Paenibacillus jilunlii.</title>
        <authorList>
            <person name="Sant'Anna F.H."/>
            <person name="Ambrosini A."/>
            <person name="Souza R."/>
            <person name="Bach E."/>
            <person name="Fernandes G."/>
            <person name="Balsanelli E."/>
            <person name="Baura V.A."/>
            <person name="Pedrosa F.O."/>
            <person name="Souza E.M."/>
            <person name="Passaglia L."/>
        </authorList>
    </citation>
    <scope>NUCLEOTIDE SEQUENCE [LARGE SCALE GENOMIC DNA]</scope>
    <source>
        <strain evidence="1 3">DSM 23019</strain>
    </source>
</reference>
<keyword evidence="3" id="KW-1185">Reference proteome</keyword>
<evidence type="ECO:0000313" key="4">
    <source>
        <dbReference type="Proteomes" id="UP000182783"/>
    </source>
</evidence>
<evidence type="ECO:0000313" key="2">
    <source>
        <dbReference type="EMBL" id="SDL25199.1"/>
    </source>
</evidence>
<proteinExistence type="predicted"/>
<dbReference type="EMBL" id="FNGM01000002">
    <property type="protein sequence ID" value="SDL25199.1"/>
    <property type="molecule type" value="Genomic_DNA"/>
</dbReference>
<accession>A0A1G9IIT7</accession>
<dbReference type="Proteomes" id="UP000070252">
    <property type="component" value="Unassembled WGS sequence"/>
</dbReference>
<evidence type="ECO:0000313" key="1">
    <source>
        <dbReference type="EMBL" id="KWX72799.1"/>
    </source>
</evidence>
<reference evidence="2 4" key="2">
    <citation type="submission" date="2016-10" db="EMBL/GenBank/DDBJ databases">
        <authorList>
            <person name="de Groot N.N."/>
        </authorList>
    </citation>
    <scope>NUCLEOTIDE SEQUENCE [LARGE SCALE GENOMIC DNA]</scope>
    <source>
        <strain evidence="2 4">CGMCC 1.10239</strain>
    </source>
</reference>
<dbReference type="EMBL" id="LIPY01000119">
    <property type="protein sequence ID" value="KWX72799.1"/>
    <property type="molecule type" value="Genomic_DNA"/>
</dbReference>
<gene>
    <name evidence="1" type="ORF">AML91_20360</name>
    <name evidence="2" type="ORF">SAMN05216191_10278</name>
</gene>
<protein>
    <submittedName>
        <fullName evidence="2">Uncharacterized protein</fullName>
    </submittedName>
</protein>
<sequence>MWFEVSELKCRVWGLKLALRIFCLNIKVQLGSALISSIAFCAAEFPPGALEVNSIVLCAAECRGYALKVPFGENLLHEMQQIAFLCRNWADLLYEMQQIAFSMLEPDESAAGNSIKLREMQHIVF</sequence>
<dbReference type="AlphaFoldDB" id="A0A1G9IIT7"/>
<dbReference type="Proteomes" id="UP000182783">
    <property type="component" value="Unassembled WGS sequence"/>
</dbReference>
<evidence type="ECO:0000313" key="3">
    <source>
        <dbReference type="Proteomes" id="UP000070252"/>
    </source>
</evidence>
<name>A0A1G9IIT7_9BACL</name>